<name>A0A8T1Q3K9_CARIL</name>
<keyword evidence="4" id="KW-1185">Reference proteome</keyword>
<dbReference type="PANTHER" id="PTHR35726">
    <property type="entry name" value="GLUTAMIC ACID-RICH PROTEIN-LIKE"/>
    <property type="match status" value="1"/>
</dbReference>
<evidence type="ECO:0000256" key="1">
    <source>
        <dbReference type="SAM" id="MobiDB-lite"/>
    </source>
</evidence>
<dbReference type="EMBL" id="CM031815">
    <property type="protein sequence ID" value="KAG6647732.1"/>
    <property type="molecule type" value="Genomic_DNA"/>
</dbReference>
<feature type="region of interest" description="Disordered" evidence="1">
    <location>
        <begin position="94"/>
        <end position="150"/>
    </location>
</feature>
<dbReference type="EMBL" id="CM031831">
    <property type="protein sequence ID" value="KAG6703753.1"/>
    <property type="molecule type" value="Genomic_DNA"/>
</dbReference>
<evidence type="ECO:0000313" key="3">
    <source>
        <dbReference type="EMBL" id="KAG6703753.1"/>
    </source>
</evidence>
<reference evidence="3" key="2">
    <citation type="submission" date="2021-01" db="EMBL/GenBank/DDBJ databases">
        <authorList>
            <person name="Lovell J.T."/>
            <person name="Bentley N."/>
            <person name="Bhattarai G."/>
            <person name="Jenkins J.W."/>
            <person name="Sreedasyam A."/>
            <person name="Alarcon Y."/>
            <person name="Bock C."/>
            <person name="Boston L."/>
            <person name="Carlson J."/>
            <person name="Cervantes K."/>
            <person name="Clermont K."/>
            <person name="Krom N."/>
            <person name="Kubenka K."/>
            <person name="Mamidi S."/>
            <person name="Mattison C."/>
            <person name="Monteros M."/>
            <person name="Pisani C."/>
            <person name="Plott C."/>
            <person name="Rajasekar S."/>
            <person name="Rhein H.S."/>
            <person name="Rohla C."/>
            <person name="Song M."/>
            <person name="Hilaire R.S."/>
            <person name="Shu S."/>
            <person name="Wells L."/>
            <person name="Wang X."/>
            <person name="Webber J."/>
            <person name="Heerema R.J."/>
            <person name="Klein P."/>
            <person name="Conner P."/>
            <person name="Grauke L."/>
            <person name="Grimwood J."/>
            <person name="Schmutz J."/>
            <person name="Randall J.J."/>
        </authorList>
    </citation>
    <scope>NUCLEOTIDE SEQUENCE</scope>
    <source>
        <tissue evidence="3">Leaf</tissue>
    </source>
</reference>
<dbReference type="PANTHER" id="PTHR35726:SF4">
    <property type="entry name" value="GLUTAMIC ACID-RICH PROTEIN-LIKE"/>
    <property type="match status" value="1"/>
</dbReference>
<reference evidence="2" key="1">
    <citation type="submission" date="2020-12" db="EMBL/GenBank/DDBJ databases">
        <title>WGS assembly of Carya illinoinensis cv. Pawnee.</title>
        <authorList>
            <person name="Platts A."/>
            <person name="Shu S."/>
            <person name="Wright S."/>
            <person name="Barry K."/>
            <person name="Edger P."/>
            <person name="Pires J.C."/>
            <person name="Schmutz J."/>
        </authorList>
    </citation>
    <scope>NUCLEOTIDE SEQUENCE</scope>
    <source>
        <tissue evidence="2">Leaf</tissue>
    </source>
</reference>
<evidence type="ECO:0000313" key="4">
    <source>
        <dbReference type="Proteomes" id="UP000811609"/>
    </source>
</evidence>
<proteinExistence type="predicted"/>
<feature type="compositionally biased region" description="Polar residues" evidence="1">
    <location>
        <begin position="117"/>
        <end position="138"/>
    </location>
</feature>
<accession>A0A8T1Q3K9</accession>
<dbReference type="AlphaFoldDB" id="A0A8T1Q3K9"/>
<evidence type="ECO:0000313" key="2">
    <source>
        <dbReference type="EMBL" id="KAG6647732.1"/>
    </source>
</evidence>
<feature type="compositionally biased region" description="Acidic residues" evidence="1">
    <location>
        <begin position="97"/>
        <end position="114"/>
    </location>
</feature>
<dbReference type="Proteomes" id="UP000811609">
    <property type="component" value="Chromosome 7"/>
</dbReference>
<protein>
    <submittedName>
        <fullName evidence="2">Uncharacterized protein</fullName>
    </submittedName>
</protein>
<organism evidence="2 4">
    <name type="scientific">Carya illinoinensis</name>
    <name type="common">Pecan</name>
    <dbReference type="NCBI Taxonomy" id="32201"/>
    <lineage>
        <taxon>Eukaryota</taxon>
        <taxon>Viridiplantae</taxon>
        <taxon>Streptophyta</taxon>
        <taxon>Embryophyta</taxon>
        <taxon>Tracheophyta</taxon>
        <taxon>Spermatophyta</taxon>
        <taxon>Magnoliopsida</taxon>
        <taxon>eudicotyledons</taxon>
        <taxon>Gunneridae</taxon>
        <taxon>Pentapetalae</taxon>
        <taxon>rosids</taxon>
        <taxon>fabids</taxon>
        <taxon>Fagales</taxon>
        <taxon>Juglandaceae</taxon>
        <taxon>Carya</taxon>
    </lineage>
</organism>
<sequence>MYRRISTSFWGYQPMLSFLNIMDVRNHLVDVSSFFLFEATGDSQDNCDPAAEGDVGHVDIAMADDDAESFSYDMFDALRDNELEDCDPQAFVLHESSDDEDDDAGREEEVEEEEAHSCQTWNSEHNWNPTGHQKSGASVDSRKDQLMTEAEKSRRFWEACLAS</sequence>
<feature type="compositionally biased region" description="Basic and acidic residues" evidence="1">
    <location>
        <begin position="140"/>
        <end position="150"/>
    </location>
</feature>
<dbReference type="Proteomes" id="UP000811246">
    <property type="component" value="Chromosome 7"/>
</dbReference>
<comment type="caution">
    <text evidence="2">The sequence shown here is derived from an EMBL/GenBank/DDBJ whole genome shotgun (WGS) entry which is preliminary data.</text>
</comment>
<gene>
    <name evidence="2" type="ORF">CIPAW_07G098900</name>
    <name evidence="3" type="ORF">I3842_07G101400</name>
</gene>